<evidence type="ECO:0000256" key="2">
    <source>
        <dbReference type="ARBA" id="ARBA00007984"/>
    </source>
</evidence>
<dbReference type="GO" id="GO:0005794">
    <property type="term" value="C:Golgi apparatus"/>
    <property type="evidence" value="ECO:0007669"/>
    <property type="project" value="TreeGrafter"/>
</dbReference>
<keyword evidence="13" id="KW-1185">Reference proteome</keyword>
<dbReference type="PANTHER" id="PTHR13448:SF0">
    <property type="entry name" value="TRANSMEMBRANE PROTEIN 214"/>
    <property type="match status" value="1"/>
</dbReference>
<evidence type="ECO:0000256" key="3">
    <source>
        <dbReference type="ARBA" id="ARBA00011720"/>
    </source>
</evidence>
<evidence type="ECO:0000256" key="8">
    <source>
        <dbReference type="ARBA" id="ARBA00023136"/>
    </source>
</evidence>
<accession>A0A9E7GR49</accession>
<reference evidence="12" key="1">
    <citation type="submission" date="2022-05" db="EMBL/GenBank/DDBJ databases">
        <title>The Musa troglodytarum L. genome provides insights into the mechanism of non-climacteric behaviour and enrichment of carotenoids.</title>
        <authorList>
            <person name="Wang J."/>
        </authorList>
    </citation>
    <scope>NUCLEOTIDE SEQUENCE</scope>
    <source>
        <tissue evidence="12">Leaf</tissue>
    </source>
</reference>
<keyword evidence="4" id="KW-0812">Transmembrane</keyword>
<keyword evidence="5" id="KW-0053">Apoptosis</keyword>
<sequence>MEEEATLDPSLLEAASASASAKAAGDPNHGWQKVTYAKRQRRPQPPPANDRSNGVPDRSHVFASLEQKALERRRAIESASTVTEATAARSTPATAASDVGDDDSGAEAPPGAHEKGTEAAKKVKQKKPKVTVAEAAAKIDAEDLGVFLVEISASYESQQNIQLMRFADYFARSFASVSASQFPWVKMFKESPVNKIADVPLCHVSDSIYKISADWIAEKSPECVGDFILWCLDGIISDMASQQATVKGSKRHVPQAPSKAQGDSVIGMYLWAHYLLPMVCGKSSVNPQSRDLVLQLVERILSGPKARPILLNGAVRKGERLIPPAALDLLMRNTFPASTARVKATERFEAIYPTLKELALAGSPGTKTTKQASQQLLPLTIQAIQESNSELAKEATDIFIWCLIQNAECYRQWEKLHLENVDASVAVLRKLTNEWKDYADKISLGTLRETMNHLRAKNEEALSGDASISKQASIKDADKYCKSIFDGFLLLPVAAACLVLVERILIPIVASFNCRNHGLGCFTRNAERRSDARGPLMLGIAVAGTVIGESHSIVPRATSGAAPCKPSKWLITESNESLGADYVFAMATLSSLSSASVRSVCGF</sequence>
<dbReference type="PANTHER" id="PTHR13448">
    <property type="entry name" value="TRANSMEMBRANE PROTEIN 214"/>
    <property type="match status" value="1"/>
</dbReference>
<dbReference type="EMBL" id="CP097509">
    <property type="protein sequence ID" value="URE17593.1"/>
    <property type="molecule type" value="Genomic_DNA"/>
</dbReference>
<dbReference type="OrthoDB" id="10022292at2759"/>
<gene>
    <name evidence="12" type="ORF">MUK42_11497</name>
</gene>
<evidence type="ECO:0000313" key="12">
    <source>
        <dbReference type="EMBL" id="URE17593.1"/>
    </source>
</evidence>
<evidence type="ECO:0000256" key="6">
    <source>
        <dbReference type="ARBA" id="ARBA00022824"/>
    </source>
</evidence>
<protein>
    <recommendedName>
        <fullName evidence="14">Transmembrane protein 214</fullName>
    </recommendedName>
</protein>
<keyword evidence="9" id="KW-0325">Glycoprotein</keyword>
<organism evidence="12 13">
    <name type="scientific">Musa troglodytarum</name>
    <name type="common">fe'i banana</name>
    <dbReference type="NCBI Taxonomy" id="320322"/>
    <lineage>
        <taxon>Eukaryota</taxon>
        <taxon>Viridiplantae</taxon>
        <taxon>Streptophyta</taxon>
        <taxon>Embryophyta</taxon>
        <taxon>Tracheophyta</taxon>
        <taxon>Spermatophyta</taxon>
        <taxon>Magnoliopsida</taxon>
        <taxon>Liliopsida</taxon>
        <taxon>Zingiberales</taxon>
        <taxon>Musaceae</taxon>
        <taxon>Musa</taxon>
    </lineage>
</organism>
<keyword evidence="8" id="KW-0472">Membrane</keyword>
<dbReference type="AlphaFoldDB" id="A0A9E7GR49"/>
<dbReference type="Proteomes" id="UP001055439">
    <property type="component" value="Chromosome 7"/>
</dbReference>
<comment type="subcellular location">
    <subcellularLocation>
        <location evidence="1">Endoplasmic reticulum membrane</location>
        <topology evidence="1">Multi-pass membrane protein</topology>
    </subcellularLocation>
</comment>
<evidence type="ECO:0000256" key="1">
    <source>
        <dbReference type="ARBA" id="ARBA00004477"/>
    </source>
</evidence>
<evidence type="ECO:0000256" key="4">
    <source>
        <dbReference type="ARBA" id="ARBA00022692"/>
    </source>
</evidence>
<feature type="compositionally biased region" description="Low complexity" evidence="11">
    <location>
        <begin position="14"/>
        <end position="24"/>
    </location>
</feature>
<keyword evidence="6" id="KW-0256">Endoplasmic reticulum</keyword>
<keyword evidence="7" id="KW-1133">Transmembrane helix</keyword>
<name>A0A9E7GR49_9LILI</name>
<evidence type="ECO:0000313" key="13">
    <source>
        <dbReference type="Proteomes" id="UP001055439"/>
    </source>
</evidence>
<feature type="compositionally biased region" description="Low complexity" evidence="11">
    <location>
        <begin position="78"/>
        <end position="98"/>
    </location>
</feature>
<proteinExistence type="inferred from homology"/>
<comment type="subunit">
    <text evidence="3">Constitutively interacts with CASP4; required for the localization of procaspase 4 to the ER.</text>
</comment>
<evidence type="ECO:0000256" key="11">
    <source>
        <dbReference type="SAM" id="MobiDB-lite"/>
    </source>
</evidence>
<evidence type="ECO:0000256" key="7">
    <source>
        <dbReference type="ARBA" id="ARBA00022989"/>
    </source>
</evidence>
<dbReference type="GO" id="GO:0005789">
    <property type="term" value="C:endoplasmic reticulum membrane"/>
    <property type="evidence" value="ECO:0007669"/>
    <property type="project" value="UniProtKB-SubCell"/>
</dbReference>
<evidence type="ECO:0000256" key="9">
    <source>
        <dbReference type="ARBA" id="ARBA00023180"/>
    </source>
</evidence>
<feature type="compositionally biased region" description="Basic and acidic residues" evidence="11">
    <location>
        <begin position="112"/>
        <end position="121"/>
    </location>
</feature>
<dbReference type="Pfam" id="PF10151">
    <property type="entry name" value="TMEM214"/>
    <property type="match status" value="1"/>
</dbReference>
<evidence type="ECO:0000256" key="5">
    <source>
        <dbReference type="ARBA" id="ARBA00022703"/>
    </source>
</evidence>
<comment type="similarity">
    <text evidence="2">Belongs to the TMEM214 family.</text>
</comment>
<evidence type="ECO:0000256" key="10">
    <source>
        <dbReference type="ARBA" id="ARBA00024938"/>
    </source>
</evidence>
<dbReference type="InterPro" id="IPR019308">
    <property type="entry name" value="TMEM214"/>
</dbReference>
<comment type="function">
    <text evidence="10">Critical mediator, in cooperation with CASP4, of endoplasmic reticulum-stress induced apoptosis. Required or the activation of CASP4 following endoplasmic reticulum stress.</text>
</comment>
<evidence type="ECO:0008006" key="14">
    <source>
        <dbReference type="Google" id="ProtNLM"/>
    </source>
</evidence>
<feature type="region of interest" description="Disordered" evidence="11">
    <location>
        <begin position="1"/>
        <end position="123"/>
    </location>
</feature>